<keyword evidence="1" id="KW-0489">Methyltransferase</keyword>
<evidence type="ECO:0000256" key="3">
    <source>
        <dbReference type="ARBA" id="ARBA00022691"/>
    </source>
</evidence>
<dbReference type="PROSITE" id="PS51683">
    <property type="entry name" value="SAM_OMT_II"/>
    <property type="match status" value="1"/>
</dbReference>
<dbReference type="InterPro" id="IPR001077">
    <property type="entry name" value="COMT_C"/>
</dbReference>
<dbReference type="EMBL" id="JAJSPL020000047">
    <property type="protein sequence ID" value="KAK7733300.1"/>
    <property type="molecule type" value="Genomic_DNA"/>
</dbReference>
<evidence type="ECO:0000259" key="5">
    <source>
        <dbReference type="Pfam" id="PF00891"/>
    </source>
</evidence>
<dbReference type="PANTHER" id="PTHR43712:SF1">
    <property type="entry name" value="HYPOTHETICAL O-METHYLTRANSFERASE (EUROFUNG)-RELATED"/>
    <property type="match status" value="1"/>
</dbReference>
<dbReference type="PIRSF" id="PIRSF005739">
    <property type="entry name" value="O-mtase"/>
    <property type="match status" value="1"/>
</dbReference>
<feature type="active site" description="Proton acceptor" evidence="4">
    <location>
        <position position="298"/>
    </location>
</feature>
<dbReference type="Pfam" id="PF00891">
    <property type="entry name" value="Methyltransf_2"/>
    <property type="match status" value="1"/>
</dbReference>
<dbReference type="InterPro" id="IPR029063">
    <property type="entry name" value="SAM-dependent_MTases_sf"/>
</dbReference>
<organism evidence="6 7">
    <name type="scientific">Cytospora paraplurivora</name>
    <dbReference type="NCBI Taxonomy" id="2898453"/>
    <lineage>
        <taxon>Eukaryota</taxon>
        <taxon>Fungi</taxon>
        <taxon>Dikarya</taxon>
        <taxon>Ascomycota</taxon>
        <taxon>Pezizomycotina</taxon>
        <taxon>Sordariomycetes</taxon>
        <taxon>Sordariomycetidae</taxon>
        <taxon>Diaporthales</taxon>
        <taxon>Cytosporaceae</taxon>
        <taxon>Cytospora</taxon>
    </lineage>
</organism>
<dbReference type="PANTHER" id="PTHR43712">
    <property type="entry name" value="PUTATIVE (AFU_ORTHOLOGUE AFUA_4G14580)-RELATED"/>
    <property type="match status" value="1"/>
</dbReference>
<dbReference type="SUPFAM" id="SSF53335">
    <property type="entry name" value="S-adenosyl-L-methionine-dependent methyltransferases"/>
    <property type="match status" value="1"/>
</dbReference>
<name>A0AAN9TZG7_9PEZI</name>
<evidence type="ECO:0000256" key="2">
    <source>
        <dbReference type="ARBA" id="ARBA00022679"/>
    </source>
</evidence>
<reference evidence="6 7" key="1">
    <citation type="journal article" date="2023" name="PLoS ONE">
        <title>Cytospora paraplurivora sp. nov. isolated from orchards with fruit tree decline syndrome in Ontario, Canada.</title>
        <authorList>
            <person name="Ilyukhin E."/>
            <person name="Nguyen H.D.T."/>
            <person name="Castle A.J."/>
            <person name="Ellouze W."/>
        </authorList>
    </citation>
    <scope>NUCLEOTIDE SEQUENCE [LARGE SCALE GENOMIC DNA]</scope>
    <source>
        <strain evidence="6 7">FDS-564</strain>
    </source>
</reference>
<keyword evidence="2" id="KW-0808">Transferase</keyword>
<keyword evidence="7" id="KW-1185">Reference proteome</keyword>
<protein>
    <recommendedName>
        <fullName evidence="5">O-methyltransferase C-terminal domain-containing protein</fullName>
    </recommendedName>
</protein>
<dbReference type="InterPro" id="IPR036388">
    <property type="entry name" value="WH-like_DNA-bd_sf"/>
</dbReference>
<evidence type="ECO:0000256" key="4">
    <source>
        <dbReference type="PIRSR" id="PIRSR005739-1"/>
    </source>
</evidence>
<dbReference type="InterPro" id="IPR016461">
    <property type="entry name" value="COMT-like"/>
</dbReference>
<gene>
    <name evidence="6" type="ORF">SLS53_008197</name>
</gene>
<sequence>MAAAVPKEELIAIIRGINAAGEALSLGDTSQDSNARRALLLEAKKLVASLEDPNAEVWPRAFQVNVGISIDIAWNLGVWDKLGKQNSVALVEIVEDTGADGTVIARIMRQLTAAGLLIDLSGPRGPGYALTSLGKPYLDPNHRSFNRFLLHNVVSNIRQVVEHKSSRITDAAADPKELWFKLASDPERAKDMAQGMRSLSTGSLAATAFPFGEELGKLDIKEDEIVIVDVAGGQGHIMTDVRERYPNLKGRIIVQDLPAVLDTVPGGPPKGIEFMPYNMFTPQPVRNAYAYYFRHIIHDWDDLSVGLILQQIIPILKESPRSKLLLADLVLPEANTGMQEAIRDFTMFPIGGMERTVGQWRQLLATNGLEIKKIWRGTEPEACVECVLTTGSGESTVVGQADK</sequence>
<evidence type="ECO:0000313" key="7">
    <source>
        <dbReference type="Proteomes" id="UP001320245"/>
    </source>
</evidence>
<feature type="domain" description="O-methyltransferase C-terminal" evidence="5">
    <location>
        <begin position="226"/>
        <end position="368"/>
    </location>
</feature>
<dbReference type="GO" id="GO:0032259">
    <property type="term" value="P:methylation"/>
    <property type="evidence" value="ECO:0007669"/>
    <property type="project" value="UniProtKB-KW"/>
</dbReference>
<proteinExistence type="predicted"/>
<dbReference type="Gene3D" id="3.40.50.150">
    <property type="entry name" value="Vaccinia Virus protein VP39"/>
    <property type="match status" value="1"/>
</dbReference>
<dbReference type="Gene3D" id="1.10.10.10">
    <property type="entry name" value="Winged helix-like DNA-binding domain superfamily/Winged helix DNA-binding domain"/>
    <property type="match status" value="1"/>
</dbReference>
<dbReference type="InterPro" id="IPR036390">
    <property type="entry name" value="WH_DNA-bd_sf"/>
</dbReference>
<dbReference type="GO" id="GO:0008171">
    <property type="term" value="F:O-methyltransferase activity"/>
    <property type="evidence" value="ECO:0007669"/>
    <property type="project" value="InterPro"/>
</dbReference>
<evidence type="ECO:0000313" key="6">
    <source>
        <dbReference type="EMBL" id="KAK7733300.1"/>
    </source>
</evidence>
<evidence type="ECO:0000256" key="1">
    <source>
        <dbReference type="ARBA" id="ARBA00022603"/>
    </source>
</evidence>
<dbReference type="SUPFAM" id="SSF46785">
    <property type="entry name" value="Winged helix' DNA-binding domain"/>
    <property type="match status" value="1"/>
</dbReference>
<dbReference type="AlphaFoldDB" id="A0AAN9TZG7"/>
<comment type="caution">
    <text evidence="6">The sequence shown here is derived from an EMBL/GenBank/DDBJ whole genome shotgun (WGS) entry which is preliminary data.</text>
</comment>
<keyword evidence="3" id="KW-0949">S-adenosyl-L-methionine</keyword>
<accession>A0AAN9TZG7</accession>
<dbReference type="Proteomes" id="UP001320245">
    <property type="component" value="Unassembled WGS sequence"/>
</dbReference>